<dbReference type="SUPFAM" id="SSF52025">
    <property type="entry name" value="PA domain"/>
    <property type="match status" value="1"/>
</dbReference>
<dbReference type="CDD" id="cd09596">
    <property type="entry name" value="M36"/>
    <property type="match status" value="1"/>
</dbReference>
<evidence type="ECO:0000256" key="8">
    <source>
        <dbReference type="ARBA" id="ARBA00022801"/>
    </source>
</evidence>
<comment type="subcellular location">
    <subcellularLocation>
        <location evidence="2">Secreted</location>
    </subcellularLocation>
</comment>
<dbReference type="Pfam" id="PF07504">
    <property type="entry name" value="FTP"/>
    <property type="match status" value="1"/>
</dbReference>
<evidence type="ECO:0000256" key="5">
    <source>
        <dbReference type="ARBA" id="ARBA00022670"/>
    </source>
</evidence>
<dbReference type="GO" id="GO:0005615">
    <property type="term" value="C:extracellular space"/>
    <property type="evidence" value="ECO:0007669"/>
    <property type="project" value="InterPro"/>
</dbReference>
<keyword evidence="8" id="KW-0378">Hydrolase</keyword>
<proteinExistence type="inferred from homology"/>
<dbReference type="InterPro" id="IPR011096">
    <property type="entry name" value="FTP_domain"/>
</dbReference>
<evidence type="ECO:0000256" key="2">
    <source>
        <dbReference type="ARBA" id="ARBA00004613"/>
    </source>
</evidence>
<keyword evidence="9" id="KW-0862">Zinc</keyword>
<reference evidence="16 17" key="1">
    <citation type="submission" date="2019-01" db="EMBL/GenBank/DDBJ databases">
        <title>Hymenobacter humicola sp. nov., isolated from soils in Antarctica.</title>
        <authorList>
            <person name="Sedlacek I."/>
            <person name="Holochova P."/>
            <person name="Kralova S."/>
            <person name="Pantucek R."/>
            <person name="Stankova E."/>
            <person name="Vrbovska V."/>
            <person name="Kristofova L."/>
            <person name="Svec P."/>
            <person name="Busse H.-J."/>
        </authorList>
    </citation>
    <scope>NUCLEOTIDE SEQUENCE [LARGE SCALE GENOMIC DNA]</scope>
    <source>
        <strain evidence="16 17">CCM 8852</strain>
    </source>
</reference>
<dbReference type="PANTHER" id="PTHR33478:SF1">
    <property type="entry name" value="EXTRACELLULAR METALLOPROTEINASE MEP"/>
    <property type="match status" value="1"/>
</dbReference>
<keyword evidence="11" id="KW-0865">Zymogen</keyword>
<dbReference type="NCBIfam" id="NF038113">
    <property type="entry name" value="T9SSA_dep_M36"/>
    <property type="match status" value="1"/>
</dbReference>
<feature type="chain" id="PRO_5019522245" evidence="12">
    <location>
        <begin position="28"/>
        <end position="896"/>
    </location>
</feature>
<dbReference type="GO" id="GO:0008270">
    <property type="term" value="F:zinc ion binding"/>
    <property type="evidence" value="ECO:0007669"/>
    <property type="project" value="InterPro"/>
</dbReference>
<sequence>MKLTSTPSAARALALAALLAIPGLAAAQSAPATQALSALKSRQASLGLAAEDLADAAVTSQYTDSHNGITHVYLRQRVRGIEVYGAVADVHFGQGGKVASLHSSFRSNVTAQARPAAPGLSPEQAVAAAARALNMPAPRSLAIRKAGSGAEGMEFNDGGISLENIPVKLMYLPMPDGSLRLVWDVTLAPTNAEHYWNARVDASTGALLDKSDYTVSDNFSLLNLTRPVTQASVAAATPAPAPTTTANRTAVPNSYNVWPITIESPSHGARKLVSNPADAFASPFGWHDTDGKAGAEYTITRGNNVHAYDDRNDVNTYTAGVNVSPDGGANLEFDFPFDASKPAPALANLNTAVVNLFYWNNIMHDIMLRKGFDEVSGNFQTTNYTGQGRGGDYVQAEAQDKSGLAAPTYNNANFSTPGDGTRPRMQMYLWDQSLADAIITEPASLAGSIDATEGAFTVPVKKAGPISGSLVLASDGTTTATATLGCTPYANAAAVKGNIAVVDRGSCTFLVKVQQAQAAGAKMVIIVNNNPDQAPFGFVGDTTGIRIPGVMIGTNDGARIKQALAAGTPVKMTFSGNTVVSYRDGDFDNGIIAHEYGHGISTRLTGGPATSCLNSQEQMGEGWSDFFALWMTTKPGDIGATGRGIGTYASFQNTDGIGIRPTRYSTDFKINPTTYAVIGTGNYAVNGTTVPVHAVGYVWCTALWDMNWALIEAEGYNADLRGSTGGNNVALQLVLDGCKLQPCAPGFIDGRNAILKADSINYKGAHAGIIWRAFARRGMGFSASQGSSGSLTDQKVAFDVPAILSSAKQLNEKMMEVYPNPATNQITVRTQVSSAAPVRVELVSLLGQRVSVQIIAAARLQQEGLTINTSALAGGVYVVRLTTSEGSITKKVVVQH</sequence>
<dbReference type="CDD" id="cd04818">
    <property type="entry name" value="PA_subtilisin_1"/>
    <property type="match status" value="1"/>
</dbReference>
<evidence type="ECO:0000256" key="10">
    <source>
        <dbReference type="ARBA" id="ARBA00023049"/>
    </source>
</evidence>
<dbReference type="PANTHER" id="PTHR33478">
    <property type="entry name" value="EXTRACELLULAR METALLOPROTEINASE MEP"/>
    <property type="match status" value="1"/>
</dbReference>
<protein>
    <submittedName>
        <fullName evidence="16">T9SS C-terminal target domain-containing protein</fullName>
    </submittedName>
</protein>
<dbReference type="InterPro" id="IPR046450">
    <property type="entry name" value="PA_dom_sf"/>
</dbReference>
<keyword evidence="6" id="KW-0479">Metal-binding</keyword>
<dbReference type="GO" id="GO:0006508">
    <property type="term" value="P:proteolysis"/>
    <property type="evidence" value="ECO:0007669"/>
    <property type="project" value="UniProtKB-KW"/>
</dbReference>
<evidence type="ECO:0000259" key="14">
    <source>
        <dbReference type="Pfam" id="PF07504"/>
    </source>
</evidence>
<dbReference type="EMBL" id="QYCN01000019">
    <property type="protein sequence ID" value="RIY08886.1"/>
    <property type="molecule type" value="Genomic_DNA"/>
</dbReference>
<dbReference type="Gene3D" id="3.10.170.10">
    <property type="match status" value="1"/>
</dbReference>
<comment type="similarity">
    <text evidence="3">Belongs to the peptidase M36 family.</text>
</comment>
<dbReference type="OrthoDB" id="5377264at2"/>
<evidence type="ECO:0000313" key="16">
    <source>
        <dbReference type="EMBL" id="RIY08886.1"/>
    </source>
</evidence>
<evidence type="ECO:0000256" key="4">
    <source>
        <dbReference type="ARBA" id="ARBA00022525"/>
    </source>
</evidence>
<organism evidence="16 17">
    <name type="scientific">Hymenobacter rubripertinctus</name>
    <dbReference type="NCBI Taxonomy" id="2029981"/>
    <lineage>
        <taxon>Bacteria</taxon>
        <taxon>Pseudomonadati</taxon>
        <taxon>Bacteroidota</taxon>
        <taxon>Cytophagia</taxon>
        <taxon>Cytophagales</taxon>
        <taxon>Hymenobacteraceae</taxon>
        <taxon>Hymenobacter</taxon>
    </lineage>
</organism>
<feature type="domain" description="Secretion system C-terminal sorting" evidence="15">
    <location>
        <begin position="817"/>
        <end position="894"/>
    </location>
</feature>
<evidence type="ECO:0000256" key="9">
    <source>
        <dbReference type="ARBA" id="ARBA00022833"/>
    </source>
</evidence>
<dbReference type="SUPFAM" id="SSF55486">
    <property type="entry name" value="Metalloproteases ('zincins'), catalytic domain"/>
    <property type="match status" value="1"/>
</dbReference>
<evidence type="ECO:0000256" key="6">
    <source>
        <dbReference type="ARBA" id="ARBA00022723"/>
    </source>
</evidence>
<evidence type="ECO:0000256" key="11">
    <source>
        <dbReference type="ARBA" id="ARBA00023145"/>
    </source>
</evidence>
<gene>
    <name evidence="16" type="ORF">D0T11_13235</name>
</gene>
<dbReference type="GO" id="GO:0004222">
    <property type="term" value="F:metalloendopeptidase activity"/>
    <property type="evidence" value="ECO:0007669"/>
    <property type="project" value="InterPro"/>
</dbReference>
<dbReference type="Gene3D" id="3.50.30.30">
    <property type="match status" value="1"/>
</dbReference>
<evidence type="ECO:0000256" key="3">
    <source>
        <dbReference type="ARBA" id="ARBA00006006"/>
    </source>
</evidence>
<dbReference type="InterPro" id="IPR026444">
    <property type="entry name" value="Secre_tail"/>
</dbReference>
<dbReference type="Gene3D" id="1.10.390.10">
    <property type="entry name" value="Neutral Protease Domain 2"/>
    <property type="match status" value="1"/>
</dbReference>
<feature type="signal peptide" evidence="12">
    <location>
        <begin position="1"/>
        <end position="27"/>
    </location>
</feature>
<dbReference type="InterPro" id="IPR050371">
    <property type="entry name" value="Fungal_virulence_M36"/>
</dbReference>
<keyword evidence="10" id="KW-0482">Metalloprotease</keyword>
<dbReference type="InterPro" id="IPR027268">
    <property type="entry name" value="Peptidase_M4/M1_CTD_sf"/>
</dbReference>
<comment type="cofactor">
    <cofactor evidence="1">
        <name>Zn(2+)</name>
        <dbReference type="ChEBI" id="CHEBI:29105"/>
    </cofactor>
</comment>
<evidence type="ECO:0000313" key="17">
    <source>
        <dbReference type="Proteomes" id="UP000284250"/>
    </source>
</evidence>
<evidence type="ECO:0000259" key="13">
    <source>
        <dbReference type="Pfam" id="PF02225"/>
    </source>
</evidence>
<keyword evidence="7 12" id="KW-0732">Signal</keyword>
<keyword evidence="17" id="KW-1185">Reference proteome</keyword>
<feature type="domain" description="PA" evidence="13">
    <location>
        <begin position="467"/>
        <end position="560"/>
    </location>
</feature>
<dbReference type="AlphaFoldDB" id="A0A418QUG7"/>
<dbReference type="Pfam" id="PF02225">
    <property type="entry name" value="PA"/>
    <property type="match status" value="1"/>
</dbReference>
<dbReference type="Pfam" id="PF18962">
    <property type="entry name" value="Por_Secre_tail"/>
    <property type="match status" value="1"/>
</dbReference>
<name>A0A418QUG7_9BACT</name>
<evidence type="ECO:0000256" key="12">
    <source>
        <dbReference type="SAM" id="SignalP"/>
    </source>
</evidence>
<evidence type="ECO:0000256" key="1">
    <source>
        <dbReference type="ARBA" id="ARBA00001947"/>
    </source>
</evidence>
<keyword evidence="4" id="KW-0964">Secreted</keyword>
<keyword evidence="5" id="KW-0645">Protease</keyword>
<dbReference type="Proteomes" id="UP000284250">
    <property type="component" value="Unassembled WGS sequence"/>
</dbReference>
<dbReference type="NCBIfam" id="TIGR04183">
    <property type="entry name" value="Por_Secre_tail"/>
    <property type="match status" value="1"/>
</dbReference>
<dbReference type="RefSeq" id="WP_119656278.1">
    <property type="nucleotide sequence ID" value="NZ_JBHUOI010000052.1"/>
</dbReference>
<dbReference type="InterPro" id="IPR003137">
    <property type="entry name" value="PA_domain"/>
</dbReference>
<dbReference type="Pfam" id="PF02128">
    <property type="entry name" value="Peptidase_M36"/>
    <property type="match status" value="1"/>
</dbReference>
<evidence type="ECO:0000256" key="7">
    <source>
        <dbReference type="ARBA" id="ARBA00022729"/>
    </source>
</evidence>
<dbReference type="InterPro" id="IPR001842">
    <property type="entry name" value="Peptidase_M36"/>
</dbReference>
<comment type="caution">
    <text evidence="16">The sequence shown here is derived from an EMBL/GenBank/DDBJ whole genome shotgun (WGS) entry which is preliminary data.</text>
</comment>
<feature type="domain" description="FTP" evidence="14">
    <location>
        <begin position="57"/>
        <end position="105"/>
    </location>
</feature>
<evidence type="ECO:0000259" key="15">
    <source>
        <dbReference type="Pfam" id="PF18962"/>
    </source>
</evidence>
<accession>A0A418QUG7</accession>